<organism evidence="1 2">
    <name type="scientific">Pseudomonas caspiana</name>
    <dbReference type="NCBI Taxonomy" id="1451454"/>
    <lineage>
        <taxon>Bacteria</taxon>
        <taxon>Pseudomonadati</taxon>
        <taxon>Pseudomonadota</taxon>
        <taxon>Gammaproteobacteria</taxon>
        <taxon>Pseudomonadales</taxon>
        <taxon>Pseudomonadaceae</taxon>
        <taxon>Pseudomonas</taxon>
    </lineage>
</organism>
<dbReference type="EMBL" id="LOHF01000021">
    <property type="protein sequence ID" value="OUM71967.1"/>
    <property type="molecule type" value="Genomic_DNA"/>
</dbReference>
<evidence type="ECO:0008006" key="3">
    <source>
        <dbReference type="Google" id="ProtNLM"/>
    </source>
</evidence>
<proteinExistence type="predicted"/>
<dbReference type="Proteomes" id="UP000195440">
    <property type="component" value="Unassembled WGS sequence"/>
</dbReference>
<dbReference type="AlphaFoldDB" id="A0A1Y3NWN2"/>
<keyword evidence="2" id="KW-1185">Reference proteome</keyword>
<sequence length="524" mass="55256">MTSVSLVTASTPLITTPATTTVPVGANSAPLTLASSPASVVMLGQDVKITDATTYSNRGGLYNAEPVLTLEQNVSDPLTVAMTHNLSTRSNAARFQGLGAALLEQLAKGDSTTFSQSIIRSAAGDVKDASALKSAQTQLHGNAQNTITLTLKTTSGATITLNLSSDDDGLAVKADVTGGKLTDGEREALASLADSFQGAIDGLTAKTPRLNLGSLAELDPGLFSSIDLSASLKVGQDQVQTLSFKADEKTKSVDMSGPAGNVQLSVNNNAAILGNAQQQAKAVQSYLEQFDAAQSRGEGDKDLMALFKDAFSSLQSGTKSLSGTASSSLNNVDRSMLTGLADFNASLTQTAQYINPMRPAEADKFSYNASQTTEIKGASNDKRSIEQKQTSSLDASYHKSIYPGTALALDSNAESQNYSFYQIKDQADSTTRISYDKGVLVEARSTQNVKQSTNVLRYEMGKLVDTINTPKEISTSRNLLGIIDDALRNDRSSRAMTGKSTLEEDLLAIHSKVLLQSDTSSVSR</sequence>
<comment type="caution">
    <text evidence="1">The sequence shown here is derived from an EMBL/GenBank/DDBJ whole genome shotgun (WGS) entry which is preliminary data.</text>
</comment>
<dbReference type="RefSeq" id="WP_087272257.1">
    <property type="nucleotide sequence ID" value="NZ_JBJGBV010000020.1"/>
</dbReference>
<accession>A0A1Y3NWN2</accession>
<protein>
    <recommendedName>
        <fullName evidence="3">Lactate dehydrogenase</fullName>
    </recommendedName>
</protein>
<evidence type="ECO:0000313" key="1">
    <source>
        <dbReference type="EMBL" id="OUM71967.1"/>
    </source>
</evidence>
<gene>
    <name evidence="1" type="ORF">AUC60_20935</name>
</gene>
<reference evidence="1 2" key="1">
    <citation type="journal article" date="2017" name="Syst. Appl. Microbiol.">
        <title>Pseudomonas caspiana sp. nov., a citrus pathogen in the Pseudomonas syringae phylogenetic group.</title>
        <authorList>
            <person name="Busquets A."/>
            <person name="Gomila M."/>
            <person name="Beiki F."/>
            <person name="Mulet M."/>
            <person name="Rahimian H."/>
            <person name="Garcia-Valdes E."/>
            <person name="Lalucat J."/>
        </authorList>
    </citation>
    <scope>NUCLEOTIDE SEQUENCE [LARGE SCALE GENOMIC DNA]</scope>
    <source>
        <strain evidence="1 2">FBF102</strain>
    </source>
</reference>
<name>A0A1Y3NWN2_9PSED</name>
<evidence type="ECO:0000313" key="2">
    <source>
        <dbReference type="Proteomes" id="UP000195440"/>
    </source>
</evidence>
<dbReference type="OrthoDB" id="5941093at2"/>